<dbReference type="EMBL" id="PXWG01000021">
    <property type="protein sequence ID" value="PSJ28580.1"/>
    <property type="molecule type" value="Genomic_DNA"/>
</dbReference>
<proteinExistence type="predicted"/>
<keyword evidence="3" id="KW-1185">Reference proteome</keyword>
<dbReference type="AlphaFoldDB" id="A0A9X7JRN3"/>
<sequence>MAREASWFKSSYSSDNGIGSCVSVAALGDRVGIRDSKQQNGPTFVAPTAAWSSFIREVKSGRWAT</sequence>
<reference evidence="2 3" key="1">
    <citation type="submission" date="2018-03" db="EMBL/GenBank/DDBJ databases">
        <title>Chitinolytic properties of Streptosporangium nondiastaticum TBG75A20.</title>
        <authorList>
            <person name="Gayathri V."/>
            <person name="Shiburaj S."/>
        </authorList>
    </citation>
    <scope>NUCLEOTIDE SEQUENCE [LARGE SCALE GENOMIC DNA]</scope>
    <source>
        <strain evidence="2 3">TBG75A20</strain>
    </source>
</reference>
<dbReference type="Proteomes" id="UP000242427">
    <property type="component" value="Unassembled WGS sequence"/>
</dbReference>
<gene>
    <name evidence="2" type="ORF">B7P34_11945</name>
</gene>
<evidence type="ECO:0000313" key="3">
    <source>
        <dbReference type="Proteomes" id="UP000242427"/>
    </source>
</evidence>
<evidence type="ECO:0000259" key="1">
    <source>
        <dbReference type="Pfam" id="PF04149"/>
    </source>
</evidence>
<evidence type="ECO:0000313" key="2">
    <source>
        <dbReference type="EMBL" id="PSJ28580.1"/>
    </source>
</evidence>
<organism evidence="2 3">
    <name type="scientific">Streptosporangium nondiastaticum</name>
    <dbReference type="NCBI Taxonomy" id="35764"/>
    <lineage>
        <taxon>Bacteria</taxon>
        <taxon>Bacillati</taxon>
        <taxon>Actinomycetota</taxon>
        <taxon>Actinomycetes</taxon>
        <taxon>Streptosporangiales</taxon>
        <taxon>Streptosporangiaceae</taxon>
        <taxon>Streptosporangium</taxon>
    </lineage>
</organism>
<dbReference type="OrthoDB" id="3431580at2"/>
<accession>A0A9X7JRN3</accession>
<feature type="domain" description="DUF397" evidence="1">
    <location>
        <begin position="5"/>
        <end position="59"/>
    </location>
</feature>
<protein>
    <submittedName>
        <fullName evidence="2">DUF397 domain-containing protein</fullName>
    </submittedName>
</protein>
<dbReference type="Pfam" id="PF04149">
    <property type="entry name" value="DUF397"/>
    <property type="match status" value="1"/>
</dbReference>
<name>A0A9X7JRN3_9ACTN</name>
<dbReference type="InterPro" id="IPR007278">
    <property type="entry name" value="DUF397"/>
</dbReference>
<comment type="caution">
    <text evidence="2">The sequence shown here is derived from an EMBL/GenBank/DDBJ whole genome shotgun (WGS) entry which is preliminary data.</text>
</comment>